<evidence type="ECO:0000259" key="4">
    <source>
        <dbReference type="PROSITE" id="PS50089"/>
    </source>
</evidence>
<reference evidence="5" key="1">
    <citation type="journal article" date="2020" name="Cell">
        <title>Large-Scale Comparative Analyses of Tick Genomes Elucidate Their Genetic Diversity and Vector Capacities.</title>
        <authorList>
            <consortium name="Tick Genome and Microbiome Consortium (TIGMIC)"/>
            <person name="Jia N."/>
            <person name="Wang J."/>
            <person name="Shi W."/>
            <person name="Du L."/>
            <person name="Sun Y."/>
            <person name="Zhan W."/>
            <person name="Jiang J.F."/>
            <person name="Wang Q."/>
            <person name="Zhang B."/>
            <person name="Ji P."/>
            <person name="Bell-Sakyi L."/>
            <person name="Cui X.M."/>
            <person name="Yuan T.T."/>
            <person name="Jiang B.G."/>
            <person name="Yang W.F."/>
            <person name="Lam T.T."/>
            <person name="Chang Q.C."/>
            <person name="Ding S.J."/>
            <person name="Wang X.J."/>
            <person name="Zhu J.G."/>
            <person name="Ruan X.D."/>
            <person name="Zhao L."/>
            <person name="Wei J.T."/>
            <person name="Ye R.Z."/>
            <person name="Que T.C."/>
            <person name="Du C.H."/>
            <person name="Zhou Y.H."/>
            <person name="Cheng J.X."/>
            <person name="Dai P.F."/>
            <person name="Guo W.B."/>
            <person name="Han X.H."/>
            <person name="Huang E.J."/>
            <person name="Li L.F."/>
            <person name="Wei W."/>
            <person name="Gao Y.C."/>
            <person name="Liu J.Z."/>
            <person name="Shao H.Z."/>
            <person name="Wang X."/>
            <person name="Wang C.C."/>
            <person name="Yang T.C."/>
            <person name="Huo Q.B."/>
            <person name="Li W."/>
            <person name="Chen H.Y."/>
            <person name="Chen S.E."/>
            <person name="Zhou L.G."/>
            <person name="Ni X.B."/>
            <person name="Tian J.H."/>
            <person name="Sheng Y."/>
            <person name="Liu T."/>
            <person name="Pan Y.S."/>
            <person name="Xia L.Y."/>
            <person name="Li J."/>
            <person name="Zhao F."/>
            <person name="Cao W.C."/>
        </authorList>
    </citation>
    <scope>NUCLEOTIDE SEQUENCE</scope>
    <source>
        <strain evidence="5">Rsan-2018</strain>
    </source>
</reference>
<dbReference type="VEuPathDB" id="VectorBase:RSAN_043383"/>
<dbReference type="SUPFAM" id="SSF49599">
    <property type="entry name" value="TRAF domain-like"/>
    <property type="match status" value="1"/>
</dbReference>
<comment type="caution">
    <text evidence="5">The sequence shown here is derived from an EMBL/GenBank/DDBJ whole genome shotgun (WGS) entry which is preliminary data.</text>
</comment>
<dbReference type="PROSITE" id="PS50089">
    <property type="entry name" value="ZF_RING_2"/>
    <property type="match status" value="1"/>
</dbReference>
<dbReference type="EMBL" id="JABSTV010001246">
    <property type="protein sequence ID" value="KAH7976715.1"/>
    <property type="molecule type" value="Genomic_DNA"/>
</dbReference>
<keyword evidence="6" id="KW-1185">Reference proteome</keyword>
<accession>A0A9D4QE17</accession>
<protein>
    <recommendedName>
        <fullName evidence="4">RING-type domain-containing protein</fullName>
    </recommendedName>
</protein>
<evidence type="ECO:0000256" key="2">
    <source>
        <dbReference type="ARBA" id="ARBA00022833"/>
    </source>
</evidence>
<keyword evidence="1 3" id="KW-0863">Zinc-finger</keyword>
<gene>
    <name evidence="5" type="ORF">HPB52_018451</name>
</gene>
<dbReference type="PANTHER" id="PTHR10131:SF138">
    <property type="entry name" value="RE66324P"/>
    <property type="match status" value="1"/>
</dbReference>
<dbReference type="GO" id="GO:0005164">
    <property type="term" value="F:tumor necrosis factor receptor binding"/>
    <property type="evidence" value="ECO:0007669"/>
    <property type="project" value="TreeGrafter"/>
</dbReference>
<proteinExistence type="predicted"/>
<dbReference type="InterPro" id="IPR001841">
    <property type="entry name" value="Znf_RING"/>
</dbReference>
<reference evidence="5" key="2">
    <citation type="submission" date="2021-09" db="EMBL/GenBank/DDBJ databases">
        <authorList>
            <person name="Jia N."/>
            <person name="Wang J."/>
            <person name="Shi W."/>
            <person name="Du L."/>
            <person name="Sun Y."/>
            <person name="Zhan W."/>
            <person name="Jiang J."/>
            <person name="Wang Q."/>
            <person name="Zhang B."/>
            <person name="Ji P."/>
            <person name="Sakyi L.B."/>
            <person name="Cui X."/>
            <person name="Yuan T."/>
            <person name="Jiang B."/>
            <person name="Yang W."/>
            <person name="Lam T.T.-Y."/>
            <person name="Chang Q."/>
            <person name="Ding S."/>
            <person name="Wang X."/>
            <person name="Zhu J."/>
            <person name="Ruan X."/>
            <person name="Zhao L."/>
            <person name="Wei J."/>
            <person name="Que T."/>
            <person name="Du C."/>
            <person name="Cheng J."/>
            <person name="Dai P."/>
            <person name="Han X."/>
            <person name="Huang E."/>
            <person name="Gao Y."/>
            <person name="Liu J."/>
            <person name="Shao H."/>
            <person name="Ye R."/>
            <person name="Li L."/>
            <person name="Wei W."/>
            <person name="Wang X."/>
            <person name="Wang C."/>
            <person name="Huo Q."/>
            <person name="Li W."/>
            <person name="Guo W."/>
            <person name="Chen H."/>
            <person name="Chen S."/>
            <person name="Zhou L."/>
            <person name="Zhou L."/>
            <person name="Ni X."/>
            <person name="Tian J."/>
            <person name="Zhou Y."/>
            <person name="Sheng Y."/>
            <person name="Liu T."/>
            <person name="Pan Y."/>
            <person name="Xia L."/>
            <person name="Li J."/>
            <person name="Zhao F."/>
            <person name="Cao W."/>
        </authorList>
    </citation>
    <scope>NUCLEOTIDE SEQUENCE</scope>
    <source>
        <strain evidence="5">Rsan-2018</strain>
        <tissue evidence="5">Larvae</tissue>
    </source>
</reference>
<dbReference type="GO" id="GO:0009898">
    <property type="term" value="C:cytoplasmic side of plasma membrane"/>
    <property type="evidence" value="ECO:0007669"/>
    <property type="project" value="TreeGrafter"/>
</dbReference>
<dbReference type="GO" id="GO:0008270">
    <property type="term" value="F:zinc ion binding"/>
    <property type="evidence" value="ECO:0007669"/>
    <property type="project" value="UniProtKB-KW"/>
</dbReference>
<dbReference type="PANTHER" id="PTHR10131">
    <property type="entry name" value="TNF RECEPTOR ASSOCIATED FACTOR"/>
    <property type="match status" value="1"/>
</dbReference>
<dbReference type="AlphaFoldDB" id="A0A9D4QE17"/>
<evidence type="ECO:0000313" key="6">
    <source>
        <dbReference type="Proteomes" id="UP000821837"/>
    </source>
</evidence>
<dbReference type="Gene3D" id="3.30.40.10">
    <property type="entry name" value="Zinc/RING finger domain, C3HC4 (zinc finger)"/>
    <property type="match status" value="1"/>
</dbReference>
<evidence type="ECO:0000256" key="3">
    <source>
        <dbReference type="PROSITE-ProRule" id="PRU00175"/>
    </source>
</evidence>
<dbReference type="InterPro" id="IPR013083">
    <property type="entry name" value="Znf_RING/FYVE/PHD"/>
</dbReference>
<dbReference type="OMA" id="FCIVLEH"/>
<keyword evidence="2" id="KW-0862">Zinc</keyword>
<sequence>MADGWKYTLTGFGAFLEMRRVAFAEPMPATLLCGVCGVLSSRTSQLPCGHVFCASCDAQLPRGKDRCCPFDEKKFTDSDVHSMSIELRELEQRRIMCSARSSRVCGFSGKLSELADHLTRCGGGKVKCCKCHRPVSRNLAVDHYRSCTRGHLCASNDEAAAKEIGDASQMAAVDRRPRESVPTKGVDSEAATGCRTNALVDRVASLERQLLEVQKKSTSRKQSSVAAGKGAAVIQGPYRPPSKAGVLITTCKFADIYAGVDSLNEKKTKVRKSTDTYSLGGYTFKLECEFTKNENKINVAFTLFLRDGEWDSYVEWPFKKKVTLIVMHAKDAAKDVRLPLTMDNYNVVKRPRGGVWNWGNSTITVNWNDIELRGYVDRGDLYVNVEFE</sequence>
<dbReference type="SUPFAM" id="SSF57850">
    <property type="entry name" value="RING/U-box"/>
    <property type="match status" value="1"/>
</dbReference>
<organism evidence="5 6">
    <name type="scientific">Rhipicephalus sanguineus</name>
    <name type="common">Brown dog tick</name>
    <name type="synonym">Ixodes sanguineus</name>
    <dbReference type="NCBI Taxonomy" id="34632"/>
    <lineage>
        <taxon>Eukaryota</taxon>
        <taxon>Metazoa</taxon>
        <taxon>Ecdysozoa</taxon>
        <taxon>Arthropoda</taxon>
        <taxon>Chelicerata</taxon>
        <taxon>Arachnida</taxon>
        <taxon>Acari</taxon>
        <taxon>Parasitiformes</taxon>
        <taxon>Ixodida</taxon>
        <taxon>Ixodoidea</taxon>
        <taxon>Ixodidae</taxon>
        <taxon>Rhipicephalinae</taxon>
        <taxon>Rhipicephalus</taxon>
        <taxon>Rhipicephalus</taxon>
    </lineage>
</organism>
<evidence type="ECO:0000313" key="5">
    <source>
        <dbReference type="EMBL" id="KAH7976715.1"/>
    </source>
</evidence>
<dbReference type="InterPro" id="IPR049342">
    <property type="entry name" value="TRAF1-6_MATH_dom"/>
</dbReference>
<dbReference type="InterPro" id="IPR008974">
    <property type="entry name" value="TRAF-like"/>
</dbReference>
<keyword evidence="1 3" id="KW-0479">Metal-binding</keyword>
<dbReference type="Gene3D" id="2.60.210.10">
    <property type="entry name" value="Apoptosis, Tumor Necrosis Factor Receptor Associated Protein 2, Chain A"/>
    <property type="match status" value="1"/>
</dbReference>
<dbReference type="Proteomes" id="UP000821837">
    <property type="component" value="Chromosome 10"/>
</dbReference>
<dbReference type="Pfam" id="PF21355">
    <property type="entry name" value="TRAF-mep_MATH"/>
    <property type="match status" value="1"/>
</dbReference>
<name>A0A9D4QE17_RHISA</name>
<dbReference type="OrthoDB" id="6499288at2759"/>
<dbReference type="GO" id="GO:0043122">
    <property type="term" value="P:regulation of canonical NF-kappaB signal transduction"/>
    <property type="evidence" value="ECO:0007669"/>
    <property type="project" value="TreeGrafter"/>
</dbReference>
<evidence type="ECO:0000256" key="1">
    <source>
        <dbReference type="ARBA" id="ARBA00022771"/>
    </source>
</evidence>
<feature type="domain" description="RING-type" evidence="4">
    <location>
        <begin position="33"/>
        <end position="72"/>
    </location>
</feature>